<reference evidence="8 9" key="1">
    <citation type="submission" date="2015-03" db="EMBL/GenBank/DDBJ databases">
        <authorList>
            <person name="Radwan O."/>
            <person name="Al-Naeli F.A."/>
            <person name="Rendon G.A."/>
            <person name="Fields C."/>
        </authorList>
    </citation>
    <scope>NUCLEOTIDE SEQUENCE [LARGE SCALE GENOMIC DNA]</scope>
    <source>
        <strain evidence="8">CR-DP1</strain>
    </source>
</reference>
<evidence type="ECO:0000259" key="7">
    <source>
        <dbReference type="PROSITE" id="PS51194"/>
    </source>
</evidence>
<dbReference type="Gene3D" id="3.40.50.300">
    <property type="entry name" value="P-loop containing nucleotide triphosphate hydrolases"/>
    <property type="match status" value="1"/>
</dbReference>
<sequence>MDSRPSNSVASEAEAVAAAISGFVNVRQQADLQRDITSEANTAIFEQENQRDEERIASLKKKIVSIQTTKTQLSEDYEKKNGNPIFRVQAAALRKKIDKCAADVQEALDEIEGFKDRIARRIENHEAVLKAKASTNDLPQTTDKSSQTAAQPAHSGPTQQDGESLEEYLIRTGKITPFALQSGKDIQEVLGEQEALAKADRVKPHQQLRQPGFASQSLQEVAPIPKLAHQEFNLRTRKRKHVSEKDDTDLNDFTENDEQPARKHSSKKKKPADDDDYTDDASFSDSEDINDYDDVEEDSKASRAAKALSGNVDFSRIDDGNEKQYRLRLINWSERRADMRRSMGLVDENPDEKEFYKPTPGKDDVRIMDGYSLPGEVGEFLFPFQKVGVEWLCQLHSRLEGGLLCDEMGLGKTVQIIAMIVALHYSKKLEGPAIILAPSTLMVQWVQHFHTWWPPLRVSILHSTGSGMMDPEKEDCEERDSLTPKKVEAARRIIGGVVGHGHVLITTYKGLQTYIDELSAVNWGYVALDEGHLIRNRNTEASKACKQLATYNRIVMSGTPIQNNLRELFSLFEFAYPGLLGTDTRSFSQHFEMPIRDGYHRNATNLAIMTAEKCARTLREAVKPYMLRRIKADVADSLPPKSEQVFFCKLTPQQEETYVKFINSPHIKCLLNDTQHKQQRNAVFAAIDTLRKICNHPDLRWGKKYKSRSTVDASDFGNPERSTKMQVLISLLRISKNFGHKTLVFSQSLPMLDIIETYLKDEGYSYVRMDGSTNQIDRQPMVDRFNKSSELEVFLLTPQTGGVGLNLTGANRVILFDPSWNPATDKQAVERAWRLGQKRPVEIYRLLTPGTIEEKIYRKQLYKQFMTDKIMTDTQFHRSFDSNSLADMFSYVSDKEDRDLDMFDGTESKPQSSKALGGDAKITSSKSGIAKTSAAVLSTEEAAAVADVNQIRAIEEFHEEKTEEEKGMLDDLFTRSIDSAYNHDDILNAKKRVQANRRFLEEEAERLNAETKLFLKQQAARAYHERHGAQFRPTASAVAGRPAVLAQAPRRNKPVIEKMWTLRSLQAVITEFFEQQGGQAYTADITRYFNSKYTDLPADLFKKALESVARMGDAPGKAKKGMKLWKLKGKREI</sequence>
<dbReference type="PROSITE" id="PS51192">
    <property type="entry name" value="HELICASE_ATP_BIND_1"/>
    <property type="match status" value="1"/>
</dbReference>
<feature type="compositionally biased region" description="Polar residues" evidence="5">
    <location>
        <begin position="207"/>
        <end position="219"/>
    </location>
</feature>
<evidence type="ECO:0008006" key="10">
    <source>
        <dbReference type="Google" id="ProtNLM"/>
    </source>
</evidence>
<feature type="region of interest" description="Disordered" evidence="5">
    <location>
        <begin position="131"/>
        <end position="163"/>
    </location>
</feature>
<keyword evidence="4" id="KW-0175">Coiled coil</keyword>
<evidence type="ECO:0000313" key="9">
    <source>
        <dbReference type="Proteomes" id="UP000033483"/>
    </source>
</evidence>
<dbReference type="AlphaFoldDB" id="A0A0F4ZAS6"/>
<evidence type="ECO:0000313" key="8">
    <source>
        <dbReference type="EMBL" id="KKA27420.1"/>
    </source>
</evidence>
<proteinExistence type="predicted"/>
<dbReference type="InterPro" id="IPR027417">
    <property type="entry name" value="P-loop_NTPase"/>
</dbReference>
<feature type="compositionally biased region" description="Polar residues" evidence="5">
    <location>
        <begin position="133"/>
        <end position="162"/>
    </location>
</feature>
<dbReference type="OrthoDB" id="413460at2759"/>
<dbReference type="GO" id="GO:0005634">
    <property type="term" value="C:nucleus"/>
    <property type="evidence" value="ECO:0007669"/>
    <property type="project" value="TreeGrafter"/>
</dbReference>
<dbReference type="Pfam" id="PF00271">
    <property type="entry name" value="Helicase_C"/>
    <property type="match status" value="1"/>
</dbReference>
<feature type="coiled-coil region" evidence="4">
    <location>
        <begin position="983"/>
        <end position="1017"/>
    </location>
</feature>
<protein>
    <recommendedName>
        <fullName evidence="10">DNA repair and recombination protein RAD26</fullName>
    </recommendedName>
</protein>
<evidence type="ECO:0000256" key="1">
    <source>
        <dbReference type="ARBA" id="ARBA00022741"/>
    </source>
</evidence>
<dbReference type="Pfam" id="PF00176">
    <property type="entry name" value="SNF2-rel_dom"/>
    <property type="match status" value="1"/>
</dbReference>
<dbReference type="GO" id="GO:0005524">
    <property type="term" value="F:ATP binding"/>
    <property type="evidence" value="ECO:0007669"/>
    <property type="project" value="InterPro"/>
</dbReference>
<keyword evidence="2" id="KW-0378">Hydrolase</keyword>
<dbReference type="PROSITE" id="PS51194">
    <property type="entry name" value="HELICASE_CTER"/>
    <property type="match status" value="1"/>
</dbReference>
<dbReference type="SMART" id="SM00490">
    <property type="entry name" value="HELICc"/>
    <property type="match status" value="1"/>
</dbReference>
<evidence type="ECO:0000256" key="5">
    <source>
        <dbReference type="SAM" id="MobiDB-lite"/>
    </source>
</evidence>
<dbReference type="GO" id="GO:0008094">
    <property type="term" value="F:ATP-dependent activity, acting on DNA"/>
    <property type="evidence" value="ECO:0007669"/>
    <property type="project" value="TreeGrafter"/>
</dbReference>
<evidence type="ECO:0000259" key="6">
    <source>
        <dbReference type="PROSITE" id="PS51192"/>
    </source>
</evidence>
<accession>A0A0F4ZAS6</accession>
<dbReference type="CDD" id="cd18793">
    <property type="entry name" value="SF2_C_SNF"/>
    <property type="match status" value="1"/>
</dbReference>
<keyword evidence="9" id="KW-1185">Reference proteome</keyword>
<dbReference type="Proteomes" id="UP000033483">
    <property type="component" value="Unassembled WGS sequence"/>
</dbReference>
<feature type="domain" description="Helicase C-terminal" evidence="7">
    <location>
        <begin position="726"/>
        <end position="884"/>
    </location>
</feature>
<dbReference type="EMBL" id="LAEV01001737">
    <property type="protein sequence ID" value="KKA27420.1"/>
    <property type="molecule type" value="Genomic_DNA"/>
</dbReference>
<dbReference type="InterPro" id="IPR000330">
    <property type="entry name" value="SNF2_N"/>
</dbReference>
<dbReference type="GO" id="GO:0016787">
    <property type="term" value="F:hydrolase activity"/>
    <property type="evidence" value="ECO:0007669"/>
    <property type="project" value="UniProtKB-KW"/>
</dbReference>
<keyword evidence="1" id="KW-0547">Nucleotide-binding</keyword>
<evidence type="ECO:0000256" key="4">
    <source>
        <dbReference type="SAM" id="Coils"/>
    </source>
</evidence>
<evidence type="ECO:0000256" key="2">
    <source>
        <dbReference type="ARBA" id="ARBA00022801"/>
    </source>
</evidence>
<dbReference type="SMART" id="SM00487">
    <property type="entry name" value="DEXDc"/>
    <property type="match status" value="1"/>
</dbReference>
<dbReference type="PANTHER" id="PTHR45629:SF7">
    <property type="entry name" value="DNA EXCISION REPAIR PROTEIN ERCC-6-RELATED"/>
    <property type="match status" value="1"/>
</dbReference>
<name>A0A0F4ZAS6_9PEZI</name>
<dbReference type="SUPFAM" id="SSF52540">
    <property type="entry name" value="P-loop containing nucleoside triphosphate hydrolases"/>
    <property type="match status" value="2"/>
</dbReference>
<dbReference type="InterPro" id="IPR049730">
    <property type="entry name" value="SNF2/RAD54-like_C"/>
</dbReference>
<gene>
    <name evidence="8" type="ORF">TD95_002024</name>
</gene>
<evidence type="ECO:0000256" key="3">
    <source>
        <dbReference type="ARBA" id="ARBA00022840"/>
    </source>
</evidence>
<dbReference type="PANTHER" id="PTHR45629">
    <property type="entry name" value="SNF2/RAD54 FAMILY MEMBER"/>
    <property type="match status" value="1"/>
</dbReference>
<dbReference type="Gene3D" id="3.40.50.10810">
    <property type="entry name" value="Tandem AAA-ATPase domain"/>
    <property type="match status" value="1"/>
</dbReference>
<feature type="region of interest" description="Disordered" evidence="5">
    <location>
        <begin position="198"/>
        <end position="306"/>
    </location>
</feature>
<feature type="domain" description="Helicase ATP-binding" evidence="6">
    <location>
        <begin position="393"/>
        <end position="578"/>
    </location>
</feature>
<keyword evidence="3" id="KW-0067">ATP-binding</keyword>
<dbReference type="GO" id="GO:0006283">
    <property type="term" value="P:transcription-coupled nucleotide-excision repair"/>
    <property type="evidence" value="ECO:0007669"/>
    <property type="project" value="TreeGrafter"/>
</dbReference>
<dbReference type="InterPro" id="IPR014001">
    <property type="entry name" value="Helicase_ATP-bd"/>
</dbReference>
<organism evidence="8 9">
    <name type="scientific">Thielaviopsis punctulata</name>
    <dbReference type="NCBI Taxonomy" id="72032"/>
    <lineage>
        <taxon>Eukaryota</taxon>
        <taxon>Fungi</taxon>
        <taxon>Dikarya</taxon>
        <taxon>Ascomycota</taxon>
        <taxon>Pezizomycotina</taxon>
        <taxon>Sordariomycetes</taxon>
        <taxon>Hypocreomycetidae</taxon>
        <taxon>Microascales</taxon>
        <taxon>Ceratocystidaceae</taxon>
        <taxon>Thielaviopsis</taxon>
    </lineage>
</organism>
<feature type="region of interest" description="Disordered" evidence="5">
    <location>
        <begin position="901"/>
        <end position="921"/>
    </location>
</feature>
<dbReference type="InterPro" id="IPR001650">
    <property type="entry name" value="Helicase_C-like"/>
</dbReference>
<feature type="compositionally biased region" description="Acidic residues" evidence="5">
    <location>
        <begin position="246"/>
        <end position="258"/>
    </location>
</feature>
<dbReference type="InterPro" id="IPR050496">
    <property type="entry name" value="SNF2_RAD54_helicase_repair"/>
</dbReference>
<feature type="coiled-coil region" evidence="4">
    <location>
        <begin position="90"/>
        <end position="117"/>
    </location>
</feature>
<comment type="caution">
    <text evidence="8">The sequence shown here is derived from an EMBL/GenBank/DDBJ whole genome shotgun (WGS) entry which is preliminary data.</text>
</comment>
<feature type="compositionally biased region" description="Acidic residues" evidence="5">
    <location>
        <begin position="285"/>
        <end position="297"/>
    </location>
</feature>
<dbReference type="InterPro" id="IPR038718">
    <property type="entry name" value="SNF2-like_sf"/>
</dbReference>